<evidence type="ECO:0000256" key="8">
    <source>
        <dbReference type="ARBA" id="ARBA00023136"/>
    </source>
</evidence>
<evidence type="ECO:0000256" key="1">
    <source>
        <dbReference type="ARBA" id="ARBA00004232"/>
    </source>
</evidence>
<protein>
    <recommendedName>
        <fullName evidence="10">Transmembrane protein 188</fullName>
    </recommendedName>
</protein>
<dbReference type="InterPro" id="IPR005605">
    <property type="entry name" value="Spo7"/>
</dbReference>
<dbReference type="Proteomes" id="UP000717328">
    <property type="component" value="Unassembled WGS sequence"/>
</dbReference>
<dbReference type="PANTHER" id="PTHR20996:SF1">
    <property type="entry name" value="NUCLEAR ENVELOPE PHOSPHATASE-REGULATORY SUBUNIT 1"/>
    <property type="match status" value="1"/>
</dbReference>
<evidence type="ECO:0000256" key="4">
    <source>
        <dbReference type="ARBA" id="ARBA00022490"/>
    </source>
</evidence>
<organism evidence="13 14">
    <name type="scientific">Sphagnurus paluster</name>
    <dbReference type="NCBI Taxonomy" id="117069"/>
    <lineage>
        <taxon>Eukaryota</taxon>
        <taxon>Fungi</taxon>
        <taxon>Dikarya</taxon>
        <taxon>Basidiomycota</taxon>
        <taxon>Agaricomycotina</taxon>
        <taxon>Agaricomycetes</taxon>
        <taxon>Agaricomycetidae</taxon>
        <taxon>Agaricales</taxon>
        <taxon>Tricholomatineae</taxon>
        <taxon>Lyophyllaceae</taxon>
        <taxon>Sphagnurus</taxon>
    </lineage>
</organism>
<feature type="transmembrane region" description="Helical" evidence="12">
    <location>
        <begin position="49"/>
        <end position="67"/>
    </location>
</feature>
<feature type="region of interest" description="Disordered" evidence="11">
    <location>
        <begin position="298"/>
        <end position="375"/>
    </location>
</feature>
<dbReference type="PANTHER" id="PTHR20996">
    <property type="entry name" value="NUCLEAR ENVELOPE PHOSPHATASE-REGULATORY SUBUNIT 1"/>
    <property type="match status" value="1"/>
</dbReference>
<dbReference type="Pfam" id="PF03907">
    <property type="entry name" value="Spo7"/>
    <property type="match status" value="1"/>
</dbReference>
<dbReference type="GO" id="GO:0071595">
    <property type="term" value="C:Nem1-Spo7 phosphatase complex"/>
    <property type="evidence" value="ECO:0007669"/>
    <property type="project" value="InterPro"/>
</dbReference>
<evidence type="ECO:0000313" key="13">
    <source>
        <dbReference type="EMBL" id="KAG5635012.1"/>
    </source>
</evidence>
<keyword evidence="7" id="KW-0443">Lipid metabolism</keyword>
<feature type="region of interest" description="Disordered" evidence="11">
    <location>
        <begin position="172"/>
        <end position="241"/>
    </location>
</feature>
<evidence type="ECO:0000256" key="2">
    <source>
        <dbReference type="ARBA" id="ARBA00004496"/>
    </source>
</evidence>
<feature type="compositionally biased region" description="Pro residues" evidence="11">
    <location>
        <begin position="219"/>
        <end position="235"/>
    </location>
</feature>
<keyword evidence="6 12" id="KW-1133">Transmembrane helix</keyword>
<dbReference type="EMBL" id="JABCKI010006205">
    <property type="protein sequence ID" value="KAG5635012.1"/>
    <property type="molecule type" value="Genomic_DNA"/>
</dbReference>
<comment type="similarity">
    <text evidence="3">Belongs to the CNEP1R1 family.</text>
</comment>
<sequence>MRGRSPKSSGSSGFCPPNDVATYRDLLLFEERLKSNAATLQRRKARYQFFLAQLMLSIVFLLAEVLLPPESSLLAMAYGALLHRLLPHIYTTDTRVDVHPYFPSGLLLVSVTTLVLFFASGMYSEKIAYANKYVPHANRALRSFNMYLNVRKPPLRSQFPLNPLAFFFPRPAEHEPTTAPSTPRTPTPTPPPTPPSASTASNDSSPVTRTLPPRRLSPRPKPPTSLPIPAIPPASNPRGELIFSSRVDRSFRDAYERYRASFERKRTAKERERRLATSYLARAARLFPFFPFTYLAPPPPPPPPSPAASQHIARSGSTSSSVAAPSSTSPRKTKARTRTSTPPAPPDASPGTDPAPALAMRPRERAGTPGRDALGLRTIVLERNTEELQLQWGHAR</sequence>
<dbReference type="PRINTS" id="PR01217">
    <property type="entry name" value="PRICHEXTENSN"/>
</dbReference>
<gene>
    <name evidence="13" type="ORF">H0H81_012729</name>
</gene>
<reference evidence="13" key="1">
    <citation type="submission" date="2021-02" db="EMBL/GenBank/DDBJ databases">
        <authorList>
            <person name="Nieuwenhuis M."/>
            <person name="Van De Peppel L.J.J."/>
        </authorList>
    </citation>
    <scope>NUCLEOTIDE SEQUENCE</scope>
    <source>
        <strain evidence="13">D49</strain>
    </source>
</reference>
<feature type="compositionally biased region" description="Low complexity" evidence="11">
    <location>
        <begin position="315"/>
        <end position="330"/>
    </location>
</feature>
<reference evidence="13" key="2">
    <citation type="submission" date="2021-10" db="EMBL/GenBank/DDBJ databases">
        <title>Phylogenomics reveals ancestral predisposition of the termite-cultivated fungus Termitomyces towards a domesticated lifestyle.</title>
        <authorList>
            <person name="Auxier B."/>
            <person name="Grum-Grzhimaylo A."/>
            <person name="Cardenas M.E."/>
            <person name="Lodge J.D."/>
            <person name="Laessoe T."/>
            <person name="Pedersen O."/>
            <person name="Smith M.E."/>
            <person name="Kuyper T.W."/>
            <person name="Franco-Molano E.A."/>
            <person name="Baroni T.J."/>
            <person name="Aanen D.K."/>
        </authorList>
    </citation>
    <scope>NUCLEOTIDE SEQUENCE</scope>
    <source>
        <strain evidence="13">D49</strain>
    </source>
</reference>
<dbReference type="GO" id="GO:0006629">
    <property type="term" value="P:lipid metabolic process"/>
    <property type="evidence" value="ECO:0007669"/>
    <property type="project" value="UniProtKB-KW"/>
</dbReference>
<name>A0A9P7FN14_9AGAR</name>
<keyword evidence="4" id="KW-0963">Cytoplasm</keyword>
<dbReference type="OrthoDB" id="5599171at2759"/>
<evidence type="ECO:0000256" key="11">
    <source>
        <dbReference type="SAM" id="MobiDB-lite"/>
    </source>
</evidence>
<evidence type="ECO:0000256" key="5">
    <source>
        <dbReference type="ARBA" id="ARBA00022692"/>
    </source>
</evidence>
<dbReference type="InterPro" id="IPR019168">
    <property type="entry name" value="NEP1-R1"/>
</dbReference>
<accession>A0A9P7FN14</accession>
<evidence type="ECO:0000256" key="6">
    <source>
        <dbReference type="ARBA" id="ARBA00022989"/>
    </source>
</evidence>
<keyword evidence="9" id="KW-0539">Nucleus</keyword>
<comment type="subcellular location">
    <subcellularLocation>
        <location evidence="2">Cytoplasm</location>
    </subcellularLocation>
    <subcellularLocation>
        <location evidence="1">Nucleus membrane</location>
        <topology evidence="1">Multi-pass membrane protein</topology>
    </subcellularLocation>
</comment>
<dbReference type="GO" id="GO:0019888">
    <property type="term" value="F:protein phosphatase regulator activity"/>
    <property type="evidence" value="ECO:0007669"/>
    <property type="project" value="InterPro"/>
</dbReference>
<evidence type="ECO:0000256" key="12">
    <source>
        <dbReference type="SAM" id="Phobius"/>
    </source>
</evidence>
<evidence type="ECO:0000256" key="7">
    <source>
        <dbReference type="ARBA" id="ARBA00023098"/>
    </source>
</evidence>
<comment type="caution">
    <text evidence="13">The sequence shown here is derived from an EMBL/GenBank/DDBJ whole genome shotgun (WGS) entry which is preliminary data.</text>
</comment>
<keyword evidence="8 12" id="KW-0472">Membrane</keyword>
<feature type="compositionally biased region" description="Pro residues" evidence="11">
    <location>
        <begin position="183"/>
        <end position="195"/>
    </location>
</feature>
<keyword evidence="14" id="KW-1185">Reference proteome</keyword>
<dbReference type="GO" id="GO:0005737">
    <property type="term" value="C:cytoplasm"/>
    <property type="evidence" value="ECO:0007669"/>
    <property type="project" value="UniProtKB-SubCell"/>
</dbReference>
<proteinExistence type="inferred from homology"/>
<evidence type="ECO:0000256" key="9">
    <source>
        <dbReference type="ARBA" id="ARBA00023242"/>
    </source>
</evidence>
<dbReference type="GO" id="GO:0031965">
    <property type="term" value="C:nuclear membrane"/>
    <property type="evidence" value="ECO:0007669"/>
    <property type="project" value="UniProtKB-SubCell"/>
</dbReference>
<dbReference type="AlphaFoldDB" id="A0A9P7FN14"/>
<evidence type="ECO:0000313" key="14">
    <source>
        <dbReference type="Proteomes" id="UP000717328"/>
    </source>
</evidence>
<feature type="compositionally biased region" description="Low complexity" evidence="11">
    <location>
        <begin position="196"/>
        <end position="214"/>
    </location>
</feature>
<feature type="transmembrane region" description="Helical" evidence="12">
    <location>
        <begin position="101"/>
        <end position="123"/>
    </location>
</feature>
<evidence type="ECO:0000256" key="10">
    <source>
        <dbReference type="ARBA" id="ARBA00030458"/>
    </source>
</evidence>
<keyword evidence="5 12" id="KW-0812">Transmembrane</keyword>
<evidence type="ECO:0000256" key="3">
    <source>
        <dbReference type="ARBA" id="ARBA00010998"/>
    </source>
</evidence>